<dbReference type="RefSeq" id="WP_183199890.1">
    <property type="nucleotide sequence ID" value="NZ_JACIEK010000004.1"/>
</dbReference>
<reference evidence="1 2" key="1">
    <citation type="submission" date="2020-08" db="EMBL/GenBank/DDBJ databases">
        <title>Genomic Encyclopedia of Type Strains, Phase IV (KMG-IV): sequencing the most valuable type-strain genomes for metagenomic binning, comparative biology and taxonomic classification.</title>
        <authorList>
            <person name="Goeker M."/>
        </authorList>
    </citation>
    <scope>NUCLEOTIDE SEQUENCE [LARGE SCALE GENOMIC DNA]</scope>
    <source>
        <strain evidence="1 2">DSM 102238</strain>
    </source>
</reference>
<evidence type="ECO:0000313" key="1">
    <source>
        <dbReference type="EMBL" id="MBB3998362.1"/>
    </source>
</evidence>
<organism evidence="1 2">
    <name type="scientific">Aureimonas pseudogalii</name>
    <dbReference type="NCBI Taxonomy" id="1744844"/>
    <lineage>
        <taxon>Bacteria</taxon>
        <taxon>Pseudomonadati</taxon>
        <taxon>Pseudomonadota</taxon>
        <taxon>Alphaproteobacteria</taxon>
        <taxon>Hyphomicrobiales</taxon>
        <taxon>Aurantimonadaceae</taxon>
        <taxon>Aureimonas</taxon>
    </lineage>
</organism>
<sequence>MAQSGNFDEIIRSADPSPLFESTALEDEVERHVFDGHEVAILSAILHGKRGLLGPGGGHELVVMNGCHWYSVDVPGGLAAARGAASRLVAPTFLSNGLRMMLDKRTVHLSEDVALATAETTMSFYVLHVWSVPRDSAFATQTSYRLSLCPGIIVPLGEKERNEDWTRKGKTAWLAKIIDERERAFSALAAELGAPSADGAPSVR</sequence>
<proteinExistence type="predicted"/>
<evidence type="ECO:0000313" key="2">
    <source>
        <dbReference type="Proteomes" id="UP000542776"/>
    </source>
</evidence>
<protein>
    <submittedName>
        <fullName evidence="1">Uncharacterized protein</fullName>
    </submittedName>
</protein>
<keyword evidence="2" id="KW-1185">Reference proteome</keyword>
<gene>
    <name evidence="1" type="ORF">GGR04_002201</name>
</gene>
<name>A0A7W6EBR3_9HYPH</name>
<comment type="caution">
    <text evidence="1">The sequence shown here is derived from an EMBL/GenBank/DDBJ whole genome shotgun (WGS) entry which is preliminary data.</text>
</comment>
<dbReference type="Proteomes" id="UP000542776">
    <property type="component" value="Unassembled WGS sequence"/>
</dbReference>
<dbReference type="AlphaFoldDB" id="A0A7W6EBR3"/>
<dbReference type="EMBL" id="JACIEK010000004">
    <property type="protein sequence ID" value="MBB3998362.1"/>
    <property type="molecule type" value="Genomic_DNA"/>
</dbReference>
<accession>A0A7W6EBR3</accession>